<dbReference type="Gene3D" id="1.10.150.200">
    <property type="entry name" value="Maltooligosyl trehalose synthase, domain 3"/>
    <property type="match status" value="1"/>
</dbReference>
<dbReference type="NCBIfam" id="TIGR02401">
    <property type="entry name" value="trehalose_TreY"/>
    <property type="match status" value="1"/>
</dbReference>
<gene>
    <name evidence="2" type="primary">treY</name>
    <name evidence="2" type="ORF">KV203_07220</name>
</gene>
<dbReference type="EMBL" id="CP079105">
    <property type="protein sequence ID" value="QXQ15127.1"/>
    <property type="molecule type" value="Genomic_DNA"/>
</dbReference>
<dbReference type="SUPFAM" id="SSF51445">
    <property type="entry name" value="(Trans)glycosidases"/>
    <property type="match status" value="1"/>
</dbReference>
<keyword evidence="3" id="KW-1185">Reference proteome</keyword>
<dbReference type="InterPro" id="IPR013797">
    <property type="entry name" value="Maltooligo_trehalose_synth_4"/>
</dbReference>
<reference evidence="2" key="1">
    <citation type="submission" date="2021-07" db="EMBL/GenBank/DDBJ databases">
        <title>Candidatus Kaistella beijingensis sp. nov. isolated from a municipal wastewater treatment plant is involved in sludge foaming.</title>
        <authorList>
            <person name="Song Y."/>
            <person name="Liu S.-J."/>
        </authorList>
    </citation>
    <scope>NUCLEOTIDE SEQUENCE</scope>
    <source>
        <strain evidence="2">DSM 43998</strain>
    </source>
</reference>
<dbReference type="Gene3D" id="1.10.10.470">
    <property type="entry name" value="Maltooligosyl trehalose synthase, domain 4"/>
    <property type="match status" value="1"/>
</dbReference>
<dbReference type="PANTHER" id="PTHR10357:SF216">
    <property type="entry name" value="MALTOOLIGOSYL TREHALOSE SYNTHASE-RELATED"/>
    <property type="match status" value="1"/>
</dbReference>
<dbReference type="Pfam" id="PF00128">
    <property type="entry name" value="Alpha-amylase"/>
    <property type="match status" value="1"/>
</dbReference>
<dbReference type="PANTHER" id="PTHR10357">
    <property type="entry name" value="ALPHA-AMYLASE FAMILY MEMBER"/>
    <property type="match status" value="1"/>
</dbReference>
<sequence>MAILPVRSTYRLQLRGDRFTLADARRTVEYLHQLGVTHVYLSPVLTSTRGSTHGYDITDPTTVNPDLGGRTALRALADELRSRDMGLVVDIVPNHVGVADPRQNRWWWHVLKYGRDSEYAGYFDIDWSPDNGSGGRIALPVLRNDTDPGAMTVDRSGDEPMLAFGELRFPIADGTDNDHPLRIHDRQHYRLVNGESGVATYRRFFAVNELAGIRQENPVVFAATHSELAAWCTHDLIDGVRVDHPDGLADPAGYLRRLRELIGPRLLVIEKVLGAREPLDRTLPIDGTTGYDALADYGGVLIDPAGEPALSELSHHLVGGSGDAGWFHEAEQRAKRVVAQTILGPDVRRLVTAIELESTTPIDRPTLAAAVVELLAAIPVYRVDYAPLTELLGAVIADLTADNPGLADPLGVVIEALAGGGVAAVRFNQVCGAVTAKAVEDSVYYRAARLVSLQEVGGDPGRFGRSLNDFHQANAVRARYWPASMTTLGTHDTKRSEDVRARIGVLSQIAERWSALVLAWHLGTPCPDPGMGLFLLQNMVGVWPVGGAPDTDLRERLHAYAEKAARESGARTSWERVDNDFEWSLQEWIDAVVDGPVGAAIGELVDEIAPHGWSDALAQKLLQLAGPGIPDVYQGTELWDDSLVDPDNRRPVDFAARIRLLHTLDETPALDGTGAAKLWITAHALWLRRDRPASFVGGTYRPLHATGRHAHRVVAFGRGQPGAEPDVVAVAARHTVGLADGGWADTALTLPDATWIDRISGRRFSGTVPAGELLAGLPVALLVR</sequence>
<evidence type="ECO:0000313" key="3">
    <source>
        <dbReference type="Proteomes" id="UP000887023"/>
    </source>
</evidence>
<protein>
    <submittedName>
        <fullName evidence="2">Malto-oligosyltrehalose synthase</fullName>
    </submittedName>
</protein>
<dbReference type="RefSeq" id="WP_066473203.1">
    <property type="nucleotide sequence ID" value="NZ_CBCRUZ010000013.1"/>
</dbReference>
<evidence type="ECO:0000259" key="1">
    <source>
        <dbReference type="SMART" id="SM00642"/>
    </source>
</evidence>
<proteinExistence type="predicted"/>
<dbReference type="InterPro" id="IPR012767">
    <property type="entry name" value="Trehalose_TreY"/>
</dbReference>
<dbReference type="Proteomes" id="UP000887023">
    <property type="component" value="Chromosome"/>
</dbReference>
<name>A0ABX8SBF2_9ACTN</name>
<feature type="domain" description="Glycosyl hydrolase family 13 catalytic" evidence="1">
    <location>
        <begin position="13"/>
        <end position="659"/>
    </location>
</feature>
<dbReference type="Gene3D" id="3.20.20.80">
    <property type="entry name" value="Glycosidases"/>
    <property type="match status" value="1"/>
</dbReference>
<dbReference type="SMART" id="SM00642">
    <property type="entry name" value="Aamy"/>
    <property type="match status" value="1"/>
</dbReference>
<dbReference type="Gene3D" id="3.30.1590.10">
    <property type="entry name" value="Maltooligosyl trehalose synthase, domain 2"/>
    <property type="match status" value="1"/>
</dbReference>
<evidence type="ECO:0000313" key="2">
    <source>
        <dbReference type="EMBL" id="QXQ15127.1"/>
    </source>
</evidence>
<dbReference type="InterPro" id="IPR006047">
    <property type="entry name" value="GH13_cat_dom"/>
</dbReference>
<organism evidence="2 3">
    <name type="scientific">Skermania pinensis</name>
    <dbReference type="NCBI Taxonomy" id="39122"/>
    <lineage>
        <taxon>Bacteria</taxon>
        <taxon>Bacillati</taxon>
        <taxon>Actinomycetota</taxon>
        <taxon>Actinomycetes</taxon>
        <taxon>Mycobacteriales</taxon>
        <taxon>Gordoniaceae</taxon>
        <taxon>Skermania</taxon>
    </lineage>
</organism>
<accession>A0ABX8SBF2</accession>
<dbReference type="CDD" id="cd11336">
    <property type="entry name" value="AmyAc_MTSase"/>
    <property type="match status" value="1"/>
</dbReference>
<dbReference type="InterPro" id="IPR017853">
    <property type="entry name" value="GH"/>
</dbReference>